<proteinExistence type="inferred from homology"/>
<reference evidence="14" key="1">
    <citation type="submission" date="2025-08" db="UniProtKB">
        <authorList>
            <consortium name="Ensembl"/>
        </authorList>
    </citation>
    <scope>IDENTIFICATION</scope>
</reference>
<evidence type="ECO:0000256" key="12">
    <source>
        <dbReference type="ARBA" id="ARBA00023306"/>
    </source>
</evidence>
<keyword evidence="12" id="KW-0131">Cell cycle</keyword>
<dbReference type="GO" id="GO:0051301">
    <property type="term" value="P:cell division"/>
    <property type="evidence" value="ECO:0007669"/>
    <property type="project" value="UniProtKB-KW"/>
</dbReference>
<accession>A0A8C5S7X6</accession>
<dbReference type="InterPro" id="IPR006940">
    <property type="entry name" value="Securin_separation_inhibitor"/>
</dbReference>
<organism evidence="14 15">
    <name type="scientific">Laticauda laticaudata</name>
    <name type="common">Blue-ringed sea krait</name>
    <name type="synonym">Blue-lipped sea krait</name>
    <dbReference type="NCBI Taxonomy" id="8630"/>
    <lineage>
        <taxon>Eukaryota</taxon>
        <taxon>Metazoa</taxon>
        <taxon>Chordata</taxon>
        <taxon>Craniata</taxon>
        <taxon>Vertebrata</taxon>
        <taxon>Euteleostomi</taxon>
        <taxon>Lepidosauria</taxon>
        <taxon>Squamata</taxon>
        <taxon>Bifurcata</taxon>
        <taxon>Unidentata</taxon>
        <taxon>Episquamata</taxon>
        <taxon>Toxicofera</taxon>
        <taxon>Serpentes</taxon>
        <taxon>Colubroidea</taxon>
        <taxon>Elapidae</taxon>
        <taxon>Laticaudinae</taxon>
        <taxon>Laticauda</taxon>
    </lineage>
</organism>
<keyword evidence="8" id="KW-0159">Chromosome partition</keyword>
<name>A0A8C5S7X6_LATLA</name>
<keyword evidence="6" id="KW-0677">Repeat</keyword>
<evidence type="ECO:0000256" key="10">
    <source>
        <dbReference type="ARBA" id="ARBA00023036"/>
    </source>
</evidence>
<dbReference type="GeneTree" id="ENSGT00390000009693"/>
<dbReference type="GO" id="GO:0004869">
    <property type="term" value="F:cysteine-type endopeptidase inhibitor activity"/>
    <property type="evidence" value="ECO:0007669"/>
    <property type="project" value="Ensembl"/>
</dbReference>
<keyword evidence="5" id="KW-0132">Cell division</keyword>
<dbReference type="Proteomes" id="UP000694406">
    <property type="component" value="Unplaced"/>
</dbReference>
<dbReference type="GO" id="GO:0007224">
    <property type="term" value="P:smoothened signaling pathway"/>
    <property type="evidence" value="ECO:0007669"/>
    <property type="project" value="Ensembl"/>
</dbReference>
<keyword evidence="4" id="KW-0963">Cytoplasm</keyword>
<dbReference type="PANTHER" id="PTHR10418:SF2">
    <property type="entry name" value="SECURIN"/>
    <property type="match status" value="1"/>
</dbReference>
<comment type="subcellular location">
    <subcellularLocation>
        <location evidence="2">Cytoplasm</location>
    </subcellularLocation>
    <subcellularLocation>
        <location evidence="1">Nucleus</location>
    </subcellularLocation>
</comment>
<evidence type="ECO:0000313" key="15">
    <source>
        <dbReference type="Proteomes" id="UP000694406"/>
    </source>
</evidence>
<evidence type="ECO:0000256" key="6">
    <source>
        <dbReference type="ARBA" id="ARBA00022737"/>
    </source>
</evidence>
<evidence type="ECO:0000256" key="8">
    <source>
        <dbReference type="ARBA" id="ARBA00022829"/>
    </source>
</evidence>
<evidence type="ECO:0000256" key="11">
    <source>
        <dbReference type="ARBA" id="ARBA00023242"/>
    </source>
</evidence>
<protein>
    <recommendedName>
        <fullName evidence="13">Securin</fullName>
    </recommendedName>
</protein>
<reference evidence="14" key="2">
    <citation type="submission" date="2025-09" db="UniProtKB">
        <authorList>
            <consortium name="Ensembl"/>
        </authorList>
    </citation>
    <scope>IDENTIFICATION</scope>
</reference>
<comment type="similarity">
    <text evidence="3">Belongs to the securin family.</text>
</comment>
<keyword evidence="10" id="KW-0729">SH3-binding</keyword>
<evidence type="ECO:0000256" key="13">
    <source>
        <dbReference type="ARBA" id="ARBA00039185"/>
    </source>
</evidence>
<dbReference type="PANTHER" id="PTHR10418">
    <property type="entry name" value="SECURIN-3"/>
    <property type="match status" value="1"/>
</dbReference>
<evidence type="ECO:0000313" key="14">
    <source>
        <dbReference type="Ensembl" id="ENSLLTP00000014040.1"/>
    </source>
</evidence>
<evidence type="ECO:0000256" key="1">
    <source>
        <dbReference type="ARBA" id="ARBA00004123"/>
    </source>
</evidence>
<dbReference type="GO" id="GO:0007064">
    <property type="term" value="P:mitotic sister chromatid cohesion"/>
    <property type="evidence" value="ECO:0007669"/>
    <property type="project" value="Ensembl"/>
</dbReference>
<dbReference type="GO" id="GO:0005930">
    <property type="term" value="C:axoneme"/>
    <property type="evidence" value="ECO:0007669"/>
    <property type="project" value="Ensembl"/>
</dbReference>
<keyword evidence="7" id="KW-0498">Mitosis</keyword>
<dbReference type="GO" id="GO:0045143">
    <property type="term" value="P:homologous chromosome segregation"/>
    <property type="evidence" value="ECO:0007669"/>
    <property type="project" value="Ensembl"/>
</dbReference>
<dbReference type="AlphaFoldDB" id="A0A8C5S7X6"/>
<keyword evidence="15" id="KW-1185">Reference proteome</keyword>
<dbReference type="GO" id="GO:0005634">
    <property type="term" value="C:nucleus"/>
    <property type="evidence" value="ECO:0007669"/>
    <property type="project" value="UniProtKB-SubCell"/>
</dbReference>
<keyword evidence="9" id="KW-0832">Ubl conjugation</keyword>
<evidence type="ECO:0000256" key="3">
    <source>
        <dbReference type="ARBA" id="ARBA00009264"/>
    </source>
</evidence>
<keyword evidence="11" id="KW-0539">Nucleus</keyword>
<evidence type="ECO:0000256" key="9">
    <source>
        <dbReference type="ARBA" id="ARBA00022843"/>
    </source>
</evidence>
<dbReference type="Pfam" id="PF04856">
    <property type="entry name" value="Securin"/>
    <property type="match status" value="1"/>
</dbReference>
<evidence type="ECO:0000256" key="7">
    <source>
        <dbReference type="ARBA" id="ARBA00022776"/>
    </source>
</evidence>
<evidence type="ECO:0000256" key="5">
    <source>
        <dbReference type="ARBA" id="ARBA00022618"/>
    </source>
</evidence>
<sequence>MATHIFIDKENGETGTTIATKGQLKQLLAPSKVFVERSHPKTPLVGRTANVNLTESQSVRKALGNLNRPLATTKSQFPKGKKFLSKKENENTSRTEDNSMIPEEFPEKENLFSYNPLDFESFDVPEEHRLSHMSLIGVPLMTFDNVPDRFTSSIPLPPKQPLVSWDYGKHYSEKSSSCDILSLTALFNLGSATCIETIISSLLAIY</sequence>
<dbReference type="GO" id="GO:0017124">
    <property type="term" value="F:SH3 domain binding"/>
    <property type="evidence" value="ECO:0007669"/>
    <property type="project" value="UniProtKB-KW"/>
</dbReference>
<evidence type="ECO:0000256" key="4">
    <source>
        <dbReference type="ARBA" id="ARBA00022490"/>
    </source>
</evidence>
<dbReference type="Ensembl" id="ENSLLTT00000014594.1">
    <property type="protein sequence ID" value="ENSLLTP00000014040.1"/>
    <property type="gene ID" value="ENSLLTG00000010769.1"/>
</dbReference>
<evidence type="ECO:0000256" key="2">
    <source>
        <dbReference type="ARBA" id="ARBA00004496"/>
    </source>
</evidence>